<keyword evidence="3" id="KW-1185">Reference proteome</keyword>
<dbReference type="OrthoDB" id="10253982at2759"/>
<dbReference type="InterPro" id="IPR005135">
    <property type="entry name" value="Endo/exonuclease/phosphatase"/>
</dbReference>
<dbReference type="PANTHER" id="PTHR12121">
    <property type="entry name" value="CARBON CATABOLITE REPRESSOR PROTEIN 4"/>
    <property type="match status" value="1"/>
</dbReference>
<evidence type="ECO:0000259" key="1">
    <source>
        <dbReference type="Pfam" id="PF03372"/>
    </source>
</evidence>
<dbReference type="EMBL" id="OV121138">
    <property type="protein sequence ID" value="CAH0560763.1"/>
    <property type="molecule type" value="Genomic_DNA"/>
</dbReference>
<reference evidence="2" key="1">
    <citation type="submission" date="2021-12" db="EMBL/GenBank/DDBJ databases">
        <authorList>
            <person name="King R."/>
        </authorList>
    </citation>
    <scope>NUCLEOTIDE SEQUENCE</scope>
</reference>
<dbReference type="InterPro" id="IPR050410">
    <property type="entry name" value="CCR4/nocturin_mRNA_transcr"/>
</dbReference>
<organism evidence="2 3">
    <name type="scientific">Brassicogethes aeneus</name>
    <name type="common">Rape pollen beetle</name>
    <name type="synonym">Meligethes aeneus</name>
    <dbReference type="NCBI Taxonomy" id="1431903"/>
    <lineage>
        <taxon>Eukaryota</taxon>
        <taxon>Metazoa</taxon>
        <taxon>Ecdysozoa</taxon>
        <taxon>Arthropoda</taxon>
        <taxon>Hexapoda</taxon>
        <taxon>Insecta</taxon>
        <taxon>Pterygota</taxon>
        <taxon>Neoptera</taxon>
        <taxon>Endopterygota</taxon>
        <taxon>Coleoptera</taxon>
        <taxon>Polyphaga</taxon>
        <taxon>Cucujiformia</taxon>
        <taxon>Nitidulidae</taxon>
        <taxon>Meligethinae</taxon>
        <taxon>Brassicogethes</taxon>
    </lineage>
</organism>
<dbReference type="GO" id="GO:0000175">
    <property type="term" value="F:3'-5'-RNA exonuclease activity"/>
    <property type="evidence" value="ECO:0007669"/>
    <property type="project" value="TreeGrafter"/>
</dbReference>
<accession>A0A9P0FN19</accession>
<feature type="domain" description="Endonuclease/exonuclease/phosphatase" evidence="1">
    <location>
        <begin position="207"/>
        <end position="556"/>
    </location>
</feature>
<dbReference type="Gene3D" id="3.60.10.10">
    <property type="entry name" value="Endonuclease/exonuclease/phosphatase"/>
    <property type="match status" value="1"/>
</dbReference>
<dbReference type="InterPro" id="IPR036691">
    <property type="entry name" value="Endo/exonu/phosph_ase_sf"/>
</dbReference>
<dbReference type="SUPFAM" id="SSF56219">
    <property type="entry name" value="DNase I-like"/>
    <property type="match status" value="1"/>
</dbReference>
<gene>
    <name evidence="2" type="ORF">MELIAE_LOCUS10466</name>
</gene>
<evidence type="ECO:0000313" key="2">
    <source>
        <dbReference type="EMBL" id="CAH0560763.1"/>
    </source>
</evidence>
<dbReference type="PANTHER" id="PTHR12121:SF34">
    <property type="entry name" value="PROTEIN ANGEL"/>
    <property type="match status" value="1"/>
</dbReference>
<proteinExistence type="predicted"/>
<dbReference type="AlphaFoldDB" id="A0A9P0FN19"/>
<name>A0A9P0FN19_BRAAE</name>
<evidence type="ECO:0000313" key="3">
    <source>
        <dbReference type="Proteomes" id="UP001154078"/>
    </source>
</evidence>
<dbReference type="Proteomes" id="UP001154078">
    <property type="component" value="Chromosome 7"/>
</dbReference>
<protein>
    <recommendedName>
        <fullName evidence="1">Endonuclease/exonuclease/phosphatase domain-containing protein</fullName>
    </recommendedName>
</protein>
<sequence>MIATKNLLKPKNVITIKPVNVNVLKLLQIMAQQGEKDNKNPLVCSNSGSTLSNRSIQVTWDVPQQLTPNQCWVESNPFGHNLQYNTPGNYHTPWNIPIRPSMYHPGGYPGYNYMNPNYNYTSNDQGIPGSYFYYNVVPDSMSTSYSDTSMSSRYYSTHTLHREHSDSDLVTKKTKKKNGNIQSIRVWEDAKSSKDCQNKNEFCFTLMSYNVLAQDLIDRHIYLYKKHSKRFLKWQLRWENLISEIEETNPHILCLQEVQESHIPSYYDRLKLLGYDYIFKKRTNHYTDGCAIYYKTSKLSLKEHLKVEYKQSEIPPLNRENVGIVAKFEPRSHPGEEFVVATTHLLYNPKRDDVRLAQVQLLLAEIDRVAFKRFEDCKPVYVPIIITGDFNSLPNSSVYGFVTQGQLDLKECFSSQTKGLLPKSLGITKNSQHANLQLLNNLTGEEKMSFINLRNTEYNSNPLLTCQSSADIESINEISHNFPLKSVYKHFNVDGDNEGTTHQNKWVTVDYIFYSGKRSDCDVVEDNIKLLERMTLPTSLQLNNTNIPDRDNGSDHLSLSAKFKLEF</sequence>
<dbReference type="Pfam" id="PF03372">
    <property type="entry name" value="Exo_endo_phos"/>
    <property type="match status" value="1"/>
</dbReference>